<dbReference type="Proteomes" id="UP000006898">
    <property type="component" value="Chromosome"/>
</dbReference>
<dbReference type="HOGENOM" id="CLU_1522465_0_0_0"/>
<evidence type="ECO:0000256" key="1">
    <source>
        <dbReference type="SAM" id="Phobius"/>
    </source>
</evidence>
<proteinExistence type="predicted"/>
<dbReference type="KEGG" id="mox:DAMO_3045"/>
<evidence type="ECO:0000313" key="3">
    <source>
        <dbReference type="Proteomes" id="UP000006898"/>
    </source>
</evidence>
<dbReference type="STRING" id="671143.DAMO_3045"/>
<dbReference type="AlphaFoldDB" id="D5MMJ6"/>
<organism evidence="2 3">
    <name type="scientific">Methylomirabilis oxygeniifera</name>
    <dbReference type="NCBI Taxonomy" id="671143"/>
    <lineage>
        <taxon>Bacteria</taxon>
        <taxon>Candidatus Methylomirabilota</taxon>
        <taxon>Candidatus Methylomirabilia</taxon>
        <taxon>Candidatus Methylomirabilales</taxon>
        <taxon>Candidatus Methylomirabilaceae</taxon>
        <taxon>Candidatus Methylomirabilis</taxon>
    </lineage>
</organism>
<keyword evidence="1" id="KW-0812">Transmembrane</keyword>
<name>D5MMJ6_METO1</name>
<dbReference type="EMBL" id="FP565575">
    <property type="protein sequence ID" value="CBE70118.1"/>
    <property type="molecule type" value="Genomic_DNA"/>
</dbReference>
<keyword evidence="1" id="KW-1133">Transmembrane helix</keyword>
<keyword evidence="1" id="KW-0472">Membrane</keyword>
<sequence length="176" mass="19370">MADPVNGGAIGAESGKRDMNDADKIPCNCCRELITKWAPVCYHCGRNQKPLMRYLTAAPVMISLTLVVLSWFQFSEARRQRQSADVALLRAEATERREEQIAKATNAALGRAEAAERCVTKIAKTAIPIFESLLESKGTFGTYSSKEMGKLLKPFKNAITECSESRTGPVETLLKN</sequence>
<gene>
    <name evidence="2" type="ORF">DAMO_3045</name>
</gene>
<evidence type="ECO:0000313" key="2">
    <source>
        <dbReference type="EMBL" id="CBE70118.1"/>
    </source>
</evidence>
<protein>
    <submittedName>
        <fullName evidence="2">Uncharacterized protein</fullName>
    </submittedName>
</protein>
<feature type="transmembrane region" description="Helical" evidence="1">
    <location>
        <begin position="54"/>
        <end position="72"/>
    </location>
</feature>
<reference evidence="2 3" key="1">
    <citation type="journal article" date="2010" name="Nature">
        <title>Nitrite-driven anaerobic methane oxidation by oxygenic bacteria.</title>
        <authorList>
            <person name="Ettwig K.F."/>
            <person name="Butler M.K."/>
            <person name="Le Paslier D."/>
            <person name="Pelletier E."/>
            <person name="Mangenot S."/>
            <person name="Kuypers M.M.M."/>
            <person name="Schreiber F."/>
            <person name="Dutilh B.E."/>
            <person name="Zedelius J."/>
            <person name="de Beer D."/>
            <person name="Gloerich J."/>
            <person name="Wessels H.J.C.T."/>
            <person name="van Allen T."/>
            <person name="Luesken F."/>
            <person name="Wu M."/>
            <person name="van de Pas-Schoonen K.T."/>
            <person name="Op den Camp H.J.M."/>
            <person name="Janssen-Megens E.M."/>
            <person name="Francoijs K-J."/>
            <person name="Stunnenberg H."/>
            <person name="Weissenbach J."/>
            <person name="Jetten M.S.M."/>
            <person name="Strous M."/>
        </authorList>
    </citation>
    <scope>NUCLEOTIDE SEQUENCE [LARGE SCALE GENOMIC DNA]</scope>
</reference>
<accession>D5MMJ6</accession>